<proteinExistence type="predicted"/>
<organism evidence="1 2">
    <name type="scientific">Panagrolaimus sp. ES5</name>
    <dbReference type="NCBI Taxonomy" id="591445"/>
    <lineage>
        <taxon>Eukaryota</taxon>
        <taxon>Metazoa</taxon>
        <taxon>Ecdysozoa</taxon>
        <taxon>Nematoda</taxon>
        <taxon>Chromadorea</taxon>
        <taxon>Rhabditida</taxon>
        <taxon>Tylenchina</taxon>
        <taxon>Panagrolaimomorpha</taxon>
        <taxon>Panagrolaimoidea</taxon>
        <taxon>Panagrolaimidae</taxon>
        <taxon>Panagrolaimus</taxon>
    </lineage>
</organism>
<dbReference type="WBParaSite" id="ES5_v2.g7250.t1">
    <property type="protein sequence ID" value="ES5_v2.g7250.t1"/>
    <property type="gene ID" value="ES5_v2.g7250"/>
</dbReference>
<evidence type="ECO:0000313" key="1">
    <source>
        <dbReference type="Proteomes" id="UP000887579"/>
    </source>
</evidence>
<reference evidence="2" key="1">
    <citation type="submission" date="2022-11" db="UniProtKB">
        <authorList>
            <consortium name="WormBaseParasite"/>
        </authorList>
    </citation>
    <scope>IDENTIFICATION</scope>
</reference>
<name>A0AC34GRM4_9BILA</name>
<sequence>MSVVIPEEDNEEEDQRELLAALPYQIWILSEYGKPIFSSCGREDEMSSFFALIQVLVKRYETWENGLKSIQTSGLHIEISFRAPLILCIVSRHPFNLGLQLDIVFNQILSMLSRKSLKDVYEKKGDHFDLRRWLDGVDKRVNACVKGFNEDPVVFSSGFRILPLNCTDREFIVNLMATSINEANLNNVAFAILVAHRQLIAIVRMKKCNLTASDFNIVVNLIETHNSLRDGERFVPICLPNFNQNGYLHAYISYLWEGAGPCLLLLSTSPQAFYDLSKIRIDIEDKMLQYKRYAQLKNSLTQPDPFFIKQMACNELWHFMYKNVQLSQICCSSPEKPYITVDELEYIFRGYFKFSDMARRVNNRVKMFFYQLETFSLFSWVTESFELHCIFSPFVTKKTAWMTAENMLKILRKYEKKVFFTLQPGILNG</sequence>
<dbReference type="Proteomes" id="UP000887579">
    <property type="component" value="Unplaced"/>
</dbReference>
<accession>A0AC34GRM4</accession>
<protein>
    <submittedName>
        <fullName evidence="2">Vacuolar fusion protein MON1 homolog</fullName>
    </submittedName>
</protein>
<evidence type="ECO:0000313" key="2">
    <source>
        <dbReference type="WBParaSite" id="ES5_v2.g7250.t1"/>
    </source>
</evidence>